<sequence>MQRAIKPERALSPPAAKTMSLLLFPRIVNAPFAAGSHRQVARFSFIDGEKRRRYTLRK</sequence>
<gene>
    <name evidence="1" type="ORF">IE990_29330</name>
</gene>
<protein>
    <submittedName>
        <fullName evidence="1">Uncharacterized protein</fullName>
    </submittedName>
</protein>
<dbReference type="Proteomes" id="UP000652007">
    <property type="component" value="Unassembled WGS sequence"/>
</dbReference>
<comment type="caution">
    <text evidence="1">The sequence shown here is derived from an EMBL/GenBank/DDBJ whole genome shotgun (WGS) entry which is preliminary data.</text>
</comment>
<evidence type="ECO:0000313" key="1">
    <source>
        <dbReference type="EMBL" id="MBD3704997.1"/>
    </source>
</evidence>
<evidence type="ECO:0000313" key="2">
    <source>
        <dbReference type="Proteomes" id="UP000652007"/>
    </source>
</evidence>
<reference evidence="1" key="1">
    <citation type="submission" date="2020-07" db="EMBL/GenBank/DDBJ databases">
        <title>Clinical and genomic characterization of carbapenemase-producing Enterobacterales causing secondary infections during the COVID-19 crisis at a New York City hospital.</title>
        <authorList>
            <person name="Gomez-Simmonds A."/>
            <person name="Annavajhala M.K."/>
            <person name="Uhlemann A.-C."/>
        </authorList>
    </citation>
    <scope>NUCLEOTIDE SEQUENCE</scope>
    <source>
        <strain evidence="1">NK1596</strain>
    </source>
</reference>
<proteinExistence type="predicted"/>
<name>A0A927HJ31_KLEPN</name>
<dbReference type="EMBL" id="JACXTH010000005">
    <property type="protein sequence ID" value="MBD3704997.1"/>
    <property type="molecule type" value="Genomic_DNA"/>
</dbReference>
<accession>A0A927HJ31</accession>
<organism evidence="1 2">
    <name type="scientific">Klebsiella pneumoniae</name>
    <dbReference type="NCBI Taxonomy" id="573"/>
    <lineage>
        <taxon>Bacteria</taxon>
        <taxon>Pseudomonadati</taxon>
        <taxon>Pseudomonadota</taxon>
        <taxon>Gammaproteobacteria</taxon>
        <taxon>Enterobacterales</taxon>
        <taxon>Enterobacteriaceae</taxon>
        <taxon>Klebsiella/Raoultella group</taxon>
        <taxon>Klebsiella</taxon>
        <taxon>Klebsiella pneumoniae complex</taxon>
    </lineage>
</organism>
<dbReference type="AlphaFoldDB" id="A0A927HJ31"/>